<dbReference type="EMBL" id="DS469565">
    <property type="protein sequence ID" value="EDO42355.1"/>
    <property type="molecule type" value="Genomic_DNA"/>
</dbReference>
<feature type="compositionally biased region" description="Polar residues" evidence="1">
    <location>
        <begin position="52"/>
        <end position="67"/>
    </location>
</feature>
<dbReference type="Pfam" id="PF04564">
    <property type="entry name" value="U-box"/>
    <property type="match status" value="1"/>
</dbReference>
<organism evidence="3 4">
    <name type="scientific">Nematostella vectensis</name>
    <name type="common">Starlet sea anemone</name>
    <dbReference type="NCBI Taxonomy" id="45351"/>
    <lineage>
        <taxon>Eukaryota</taxon>
        <taxon>Metazoa</taxon>
        <taxon>Cnidaria</taxon>
        <taxon>Anthozoa</taxon>
        <taxon>Hexacorallia</taxon>
        <taxon>Actiniaria</taxon>
        <taxon>Edwardsiidae</taxon>
        <taxon>Nematostella</taxon>
    </lineage>
</organism>
<name>A7S1N7_NEMVE</name>
<dbReference type="CDD" id="cd16655">
    <property type="entry name" value="RING-Ubox_WDSUB1-like"/>
    <property type="match status" value="1"/>
</dbReference>
<dbReference type="PANTHER" id="PTHR46573">
    <property type="entry name" value="WD REPEAT, SAM AND U-BOX DOMAIN-CONTAINING PROTEIN 1"/>
    <property type="match status" value="1"/>
</dbReference>
<sequence length="223" mass="23970">MTTGVYFIPTNQNGSVATAPPYAHLYATPPPYQVTATPAPVATHAADTLGSTTSIGSVTTPTNTGSTAPFERANRLPPIRPGAGAQGMPTVDVTGNATKKVLPQQDEAGPLPNKVPLTTEFPPSDQPTPTQPSPVRTVSPTPRGLSFDTDVPFEFICPITNEIMKHPVSIADGYTYERRAIKSWLRRNSNSPMTNEPITDTTLRPNDHLRARIEEFVSTHSLV</sequence>
<dbReference type="STRING" id="45351.A7S1N7"/>
<dbReference type="Proteomes" id="UP000001593">
    <property type="component" value="Unassembled WGS sequence"/>
</dbReference>
<dbReference type="SUPFAM" id="SSF57850">
    <property type="entry name" value="RING/U-box"/>
    <property type="match status" value="1"/>
</dbReference>
<dbReference type="GO" id="GO:0016567">
    <property type="term" value="P:protein ubiquitination"/>
    <property type="evidence" value="ECO:0007669"/>
    <property type="project" value="InterPro"/>
</dbReference>
<dbReference type="Gene3D" id="3.30.40.10">
    <property type="entry name" value="Zinc/RING finger domain, C3HC4 (zinc finger)"/>
    <property type="match status" value="1"/>
</dbReference>
<dbReference type="AlphaFoldDB" id="A7S1N7"/>
<gene>
    <name evidence="3" type="ORF">NEMVEDRAFT_v1g205421</name>
</gene>
<evidence type="ECO:0000256" key="1">
    <source>
        <dbReference type="SAM" id="MobiDB-lite"/>
    </source>
</evidence>
<dbReference type="GO" id="GO:0004842">
    <property type="term" value="F:ubiquitin-protein transferase activity"/>
    <property type="evidence" value="ECO:0007669"/>
    <property type="project" value="InterPro"/>
</dbReference>
<feature type="domain" description="U-box" evidence="2">
    <location>
        <begin position="150"/>
        <end position="223"/>
    </location>
</feature>
<dbReference type="SMART" id="SM00504">
    <property type="entry name" value="Ubox"/>
    <property type="match status" value="1"/>
</dbReference>
<dbReference type="PANTHER" id="PTHR46573:SF1">
    <property type="entry name" value="WD REPEAT, SAM AND U-BOX DOMAIN-CONTAINING PROTEIN 1"/>
    <property type="match status" value="1"/>
</dbReference>
<dbReference type="PROSITE" id="PS51698">
    <property type="entry name" value="U_BOX"/>
    <property type="match status" value="1"/>
</dbReference>
<dbReference type="HOGENOM" id="CLU_1241433_0_0_1"/>
<protein>
    <recommendedName>
        <fullName evidence="2">U-box domain-containing protein</fullName>
    </recommendedName>
</protein>
<evidence type="ECO:0000259" key="2">
    <source>
        <dbReference type="PROSITE" id="PS51698"/>
    </source>
</evidence>
<reference evidence="3 4" key="1">
    <citation type="journal article" date="2007" name="Science">
        <title>Sea anemone genome reveals ancestral eumetazoan gene repertoire and genomic organization.</title>
        <authorList>
            <person name="Putnam N.H."/>
            <person name="Srivastava M."/>
            <person name="Hellsten U."/>
            <person name="Dirks B."/>
            <person name="Chapman J."/>
            <person name="Salamov A."/>
            <person name="Terry A."/>
            <person name="Shapiro H."/>
            <person name="Lindquist E."/>
            <person name="Kapitonov V.V."/>
            <person name="Jurka J."/>
            <person name="Genikhovich G."/>
            <person name="Grigoriev I.V."/>
            <person name="Lucas S.M."/>
            <person name="Steele R.E."/>
            <person name="Finnerty J.R."/>
            <person name="Technau U."/>
            <person name="Martindale M.Q."/>
            <person name="Rokhsar D.S."/>
        </authorList>
    </citation>
    <scope>NUCLEOTIDE SEQUENCE [LARGE SCALE GENOMIC DNA]</scope>
    <source>
        <strain evidence="4">CH2 X CH6</strain>
    </source>
</reference>
<feature type="region of interest" description="Disordered" evidence="1">
    <location>
        <begin position="52"/>
        <end position="87"/>
    </location>
</feature>
<dbReference type="InterPro" id="IPR052085">
    <property type="entry name" value="WD-SAM-U-box"/>
</dbReference>
<dbReference type="InterPro" id="IPR013083">
    <property type="entry name" value="Znf_RING/FYVE/PHD"/>
</dbReference>
<dbReference type="InParanoid" id="A7S1N7"/>
<feature type="region of interest" description="Disordered" evidence="1">
    <location>
        <begin position="102"/>
        <end position="144"/>
    </location>
</feature>
<evidence type="ECO:0000313" key="3">
    <source>
        <dbReference type="EMBL" id="EDO42355.1"/>
    </source>
</evidence>
<keyword evidence="4" id="KW-1185">Reference proteome</keyword>
<proteinExistence type="predicted"/>
<accession>A7S1N7</accession>
<dbReference type="eggNOG" id="KOG4155">
    <property type="taxonomic scope" value="Eukaryota"/>
</dbReference>
<dbReference type="InterPro" id="IPR003613">
    <property type="entry name" value="Ubox_domain"/>
</dbReference>
<evidence type="ECO:0000313" key="4">
    <source>
        <dbReference type="Proteomes" id="UP000001593"/>
    </source>
</evidence>